<reference evidence="1 2" key="2">
    <citation type="journal article" date="2011" name="Nucleic Acids Res.">
        <title>Insights into the evolution of Archaea and eukaryotic protein modifier systems revealed by the genome of a novel archaeal group.</title>
        <authorList>
            <person name="Nunoura T."/>
            <person name="Takaki Y."/>
            <person name="Kakuta J."/>
            <person name="Nishi S."/>
            <person name="Sugahara J."/>
            <person name="Kazama H."/>
            <person name="Chee G."/>
            <person name="Hattori M."/>
            <person name="Kanai A."/>
            <person name="Atomi H."/>
            <person name="Takai K."/>
            <person name="Takami H."/>
        </authorList>
    </citation>
    <scope>NUCLEOTIDE SEQUENCE [LARGE SCALE GENOMIC DNA]</scope>
</reference>
<organism evidence="1 2">
    <name type="scientific">Caldiarchaeum subterraneum</name>
    <dbReference type="NCBI Taxonomy" id="311458"/>
    <lineage>
        <taxon>Archaea</taxon>
        <taxon>Nitrososphaerota</taxon>
        <taxon>Candidatus Caldarchaeales</taxon>
        <taxon>Candidatus Caldarchaeaceae</taxon>
        <taxon>Candidatus Caldarchaeum</taxon>
    </lineage>
</organism>
<evidence type="ECO:0000313" key="1">
    <source>
        <dbReference type="EMBL" id="BAJ46923.1"/>
    </source>
</evidence>
<dbReference type="EMBL" id="AP011745">
    <property type="protein sequence ID" value="BAJ46923.1"/>
    <property type="molecule type" value="Genomic_DNA"/>
</dbReference>
<dbReference type="Proteomes" id="UP000008120">
    <property type="component" value="Chromosome"/>
</dbReference>
<evidence type="ECO:0000313" key="2">
    <source>
        <dbReference type="Proteomes" id="UP000008120"/>
    </source>
</evidence>
<sequence>MAGLIYPVVQLNVVSGPMDVEDLLKFVLKSHKLVHLPEPYLQAIDELVKRRLYPNQAEPLYTLNKLPIRREG</sequence>
<proteinExistence type="predicted"/>
<protein>
    <submittedName>
        <fullName evidence="1">Uncharacterized protein</fullName>
    </submittedName>
</protein>
<gene>
    <name evidence="1" type="ORF">HGMM_F37B02C06</name>
</gene>
<dbReference type="AlphaFoldDB" id="E6N3L7"/>
<reference evidence="1 2" key="1">
    <citation type="journal article" date="2005" name="Environ. Microbiol.">
        <title>Genetic and functional properties of uncultivated thermophilic crenarchaeotes from a subsurface gold mine as revealed by analysis of genome fragments.</title>
        <authorList>
            <person name="Nunoura T."/>
            <person name="Hirayama H."/>
            <person name="Takami H."/>
            <person name="Oida H."/>
            <person name="Nishi S."/>
            <person name="Shimamura S."/>
            <person name="Suzuki Y."/>
            <person name="Inagaki F."/>
            <person name="Takai K."/>
            <person name="Nealson K.H."/>
            <person name="Horikoshi K."/>
        </authorList>
    </citation>
    <scope>NUCLEOTIDE SEQUENCE [LARGE SCALE GENOMIC DNA]</scope>
</reference>
<accession>E6N3L7</accession>
<name>E6N3L7_CALS0</name>